<dbReference type="EMBL" id="JH711581">
    <property type="protein sequence ID" value="EIW79041.1"/>
    <property type="molecule type" value="Genomic_DNA"/>
</dbReference>
<feature type="region of interest" description="Disordered" evidence="1">
    <location>
        <begin position="16"/>
        <end position="45"/>
    </location>
</feature>
<proteinExistence type="predicted"/>
<evidence type="ECO:0000313" key="3">
    <source>
        <dbReference type="Proteomes" id="UP000053558"/>
    </source>
</evidence>
<protein>
    <recommendedName>
        <fullName evidence="4">F-box domain-containing protein</fullName>
    </recommendedName>
</protein>
<dbReference type="RefSeq" id="XP_007770774.1">
    <property type="nucleotide sequence ID" value="XM_007772584.1"/>
</dbReference>
<sequence length="387" mass="42926">MRRQNSPSLFISLSSDDAYISPSSPSSEFSSAYTHTFTSPQPEEPDDAKVIDAKVLTRPKTLPSEILLHIITLFFESAPTFPTIAALSLASFQLREAALRVFFRDLTISANYMFSVVSLHLSLLEGSQARGNLDDVGLGLVSRVDSAALFSVASSCPSLVTLSVSCTEGLDVSCCWHCFTESTTAVVHSPIPNYYASIAVMTDEYAKALKTLTKLTDLHLGVFLSDETMIDRHLDHEHGQQTFRFLLRGRDPFNRPLGKIGTTLSQDDADPSTARRQIHYTGDEEDEIHLSYEDTELDPATPHTPDRCPVCHILVSVPEVRMRELEASLAMAVQLRSLRTVSWSTFFPTETKGALAKGMVYGDPTRVTRAFVRRCDGRVSIRRKAWT</sequence>
<dbReference type="KEGG" id="cput:CONPUDRAFT_155731"/>
<feature type="compositionally biased region" description="Low complexity" evidence="1">
    <location>
        <begin position="16"/>
        <end position="33"/>
    </location>
</feature>
<organism evidence="2 3">
    <name type="scientific">Coniophora puteana (strain RWD-64-598)</name>
    <name type="common">Brown rot fungus</name>
    <dbReference type="NCBI Taxonomy" id="741705"/>
    <lineage>
        <taxon>Eukaryota</taxon>
        <taxon>Fungi</taxon>
        <taxon>Dikarya</taxon>
        <taxon>Basidiomycota</taxon>
        <taxon>Agaricomycotina</taxon>
        <taxon>Agaricomycetes</taxon>
        <taxon>Agaricomycetidae</taxon>
        <taxon>Boletales</taxon>
        <taxon>Coniophorineae</taxon>
        <taxon>Coniophoraceae</taxon>
        <taxon>Coniophora</taxon>
    </lineage>
</organism>
<evidence type="ECO:0000256" key="1">
    <source>
        <dbReference type="SAM" id="MobiDB-lite"/>
    </source>
</evidence>
<evidence type="ECO:0008006" key="4">
    <source>
        <dbReference type="Google" id="ProtNLM"/>
    </source>
</evidence>
<accession>A0A5M3MKH2</accession>
<evidence type="ECO:0000313" key="2">
    <source>
        <dbReference type="EMBL" id="EIW79041.1"/>
    </source>
</evidence>
<name>A0A5M3MKH2_CONPW</name>
<reference evidence="3" key="1">
    <citation type="journal article" date="2012" name="Science">
        <title>The Paleozoic origin of enzymatic lignin decomposition reconstructed from 31 fungal genomes.</title>
        <authorList>
            <person name="Floudas D."/>
            <person name="Binder M."/>
            <person name="Riley R."/>
            <person name="Barry K."/>
            <person name="Blanchette R.A."/>
            <person name="Henrissat B."/>
            <person name="Martinez A.T."/>
            <person name="Otillar R."/>
            <person name="Spatafora J.W."/>
            <person name="Yadav J.S."/>
            <person name="Aerts A."/>
            <person name="Benoit I."/>
            <person name="Boyd A."/>
            <person name="Carlson A."/>
            <person name="Copeland A."/>
            <person name="Coutinho P.M."/>
            <person name="de Vries R.P."/>
            <person name="Ferreira P."/>
            <person name="Findley K."/>
            <person name="Foster B."/>
            <person name="Gaskell J."/>
            <person name="Glotzer D."/>
            <person name="Gorecki P."/>
            <person name="Heitman J."/>
            <person name="Hesse C."/>
            <person name="Hori C."/>
            <person name="Igarashi K."/>
            <person name="Jurgens J.A."/>
            <person name="Kallen N."/>
            <person name="Kersten P."/>
            <person name="Kohler A."/>
            <person name="Kuees U."/>
            <person name="Kumar T.K.A."/>
            <person name="Kuo A."/>
            <person name="LaButti K."/>
            <person name="Larrondo L.F."/>
            <person name="Lindquist E."/>
            <person name="Ling A."/>
            <person name="Lombard V."/>
            <person name="Lucas S."/>
            <person name="Lundell T."/>
            <person name="Martin R."/>
            <person name="McLaughlin D.J."/>
            <person name="Morgenstern I."/>
            <person name="Morin E."/>
            <person name="Murat C."/>
            <person name="Nagy L.G."/>
            <person name="Nolan M."/>
            <person name="Ohm R.A."/>
            <person name="Patyshakuliyeva A."/>
            <person name="Rokas A."/>
            <person name="Ruiz-Duenas F.J."/>
            <person name="Sabat G."/>
            <person name="Salamov A."/>
            <person name="Samejima M."/>
            <person name="Schmutz J."/>
            <person name="Slot J.C."/>
            <person name="St John F."/>
            <person name="Stenlid J."/>
            <person name="Sun H."/>
            <person name="Sun S."/>
            <person name="Syed K."/>
            <person name="Tsang A."/>
            <person name="Wiebenga A."/>
            <person name="Young D."/>
            <person name="Pisabarro A."/>
            <person name="Eastwood D.C."/>
            <person name="Martin F."/>
            <person name="Cullen D."/>
            <person name="Grigoriev I.V."/>
            <person name="Hibbett D.S."/>
        </authorList>
    </citation>
    <scope>NUCLEOTIDE SEQUENCE [LARGE SCALE GENOMIC DNA]</scope>
    <source>
        <strain evidence="3">RWD-64-598 SS2</strain>
    </source>
</reference>
<dbReference type="Proteomes" id="UP000053558">
    <property type="component" value="Unassembled WGS sequence"/>
</dbReference>
<dbReference type="OMA" id="MANNCET"/>
<dbReference type="GeneID" id="19203498"/>
<gene>
    <name evidence="2" type="ORF">CONPUDRAFT_155731</name>
</gene>
<dbReference type="AlphaFoldDB" id="A0A5M3MKH2"/>
<comment type="caution">
    <text evidence="2">The sequence shown here is derived from an EMBL/GenBank/DDBJ whole genome shotgun (WGS) entry which is preliminary data.</text>
</comment>
<dbReference type="OrthoDB" id="3159295at2759"/>
<keyword evidence="3" id="KW-1185">Reference proteome</keyword>